<dbReference type="Pfam" id="PF02687">
    <property type="entry name" value="FtsX"/>
    <property type="match status" value="2"/>
</dbReference>
<organism evidence="9 10">
    <name type="scientific">Mucilaginibacter calamicampi</name>
    <dbReference type="NCBI Taxonomy" id="1302352"/>
    <lineage>
        <taxon>Bacteria</taxon>
        <taxon>Pseudomonadati</taxon>
        <taxon>Bacteroidota</taxon>
        <taxon>Sphingobacteriia</taxon>
        <taxon>Sphingobacteriales</taxon>
        <taxon>Sphingobacteriaceae</taxon>
        <taxon>Mucilaginibacter</taxon>
    </lineage>
</organism>
<evidence type="ECO:0000259" key="8">
    <source>
        <dbReference type="Pfam" id="PF12704"/>
    </source>
</evidence>
<keyword evidence="2" id="KW-1003">Cell membrane</keyword>
<name>A0ABW2YY52_9SPHI</name>
<evidence type="ECO:0000256" key="2">
    <source>
        <dbReference type="ARBA" id="ARBA00022475"/>
    </source>
</evidence>
<feature type="transmembrane region" description="Helical" evidence="6">
    <location>
        <begin position="279"/>
        <end position="301"/>
    </location>
</feature>
<feature type="transmembrane region" description="Helical" evidence="6">
    <location>
        <begin position="758"/>
        <end position="780"/>
    </location>
</feature>
<feature type="domain" description="ABC3 transporter permease C-terminal" evidence="7">
    <location>
        <begin position="285"/>
        <end position="398"/>
    </location>
</feature>
<feature type="transmembrane region" description="Helical" evidence="6">
    <location>
        <begin position="375"/>
        <end position="397"/>
    </location>
</feature>
<dbReference type="PANTHER" id="PTHR30572:SF18">
    <property type="entry name" value="ABC-TYPE MACROLIDE FAMILY EXPORT SYSTEM PERMEASE COMPONENT 2"/>
    <property type="match status" value="1"/>
</dbReference>
<feature type="transmembrane region" description="Helical" evidence="6">
    <location>
        <begin position="21"/>
        <end position="41"/>
    </location>
</feature>
<sequence length="799" mass="87740">MLKNYFKVAFRNIKKQRSFSFINIFGLAVGIAAFWLITLYVTDEWSYDRYNTKAARIFRVVQHGQWNGGKFDLAITSAPYAPTLKADFAQVEEAIRINAEGGGNITYSDKKINEGNMLFTDAAFFNVFTHQFLYGDGNTALQKPQSIVLTKSLAETIFGRAETALNQLIQIDGNATTVTGVIADAPLNSHFTFKALRSMPAGDNGATGNWGNSGLYTYVLLKNPGDNKQIEAMGGDFFNRHIKAYLGPMNFKLELQPLTDIHLHSNLGYEFGANGNITYVYVFSITALLILVIAIINYVNLTTARSSIRIKEVAVRKVIGSGRQQLMLLFFVECIVLTFIATITALALIYFALPYFNHLSGKTLVLLQFGAVKTITLFAVFALFTGILCGIYPALFLSGFKTIPAMKGQLGNQISTIIFRKSLVTFQFVITIIMISGSVIIYKQLNYFSNKDLGFNKAQTLTFHINNRNVRGQTDALKQQLLQNPNIESVGVAGNPIGNNNIGGGDFNLGADGKTTSGSKIVQNLIIDADFIPTLQIKMAAGRNFSAGNSTDITNAIIVNETLVKELGWTNAVGKQVRTGVDEKGNVITQTIIGVVKDFNTYSLQHKISPMVLNMPTTAGDKDNLYVRIRSGNTQASLNYITQVFDKFDNENKPEFHFLDQNFAAQYQTEQKQGTILLTFTVLAVSIACLGLFGLVTFSTEQRVKEIGIRKTLGASVASIVQLLSTDLMRLVAIAALIACPIAWLVMDKWLQDFAYKININIWVFVFAGGIAAIVALATISIQSVKAALANPVKSLKGE</sequence>
<feature type="transmembrane region" description="Helical" evidence="6">
    <location>
        <begin position="326"/>
        <end position="355"/>
    </location>
</feature>
<dbReference type="InterPro" id="IPR025857">
    <property type="entry name" value="MacB_PCD"/>
</dbReference>
<evidence type="ECO:0000313" key="9">
    <source>
        <dbReference type="EMBL" id="MFD0751144.1"/>
    </source>
</evidence>
<evidence type="ECO:0000256" key="3">
    <source>
        <dbReference type="ARBA" id="ARBA00022692"/>
    </source>
</evidence>
<feature type="transmembrane region" description="Helical" evidence="6">
    <location>
        <begin position="728"/>
        <end position="746"/>
    </location>
</feature>
<keyword evidence="10" id="KW-1185">Reference proteome</keyword>
<dbReference type="PANTHER" id="PTHR30572">
    <property type="entry name" value="MEMBRANE COMPONENT OF TRANSPORTER-RELATED"/>
    <property type="match status" value="1"/>
</dbReference>
<comment type="caution">
    <text evidence="9">The sequence shown here is derived from an EMBL/GenBank/DDBJ whole genome shotgun (WGS) entry which is preliminary data.</text>
</comment>
<feature type="domain" description="MacB-like periplasmic core" evidence="8">
    <location>
        <begin position="20"/>
        <end position="232"/>
    </location>
</feature>
<dbReference type="EMBL" id="JBHTHU010000018">
    <property type="protein sequence ID" value="MFD0751144.1"/>
    <property type="molecule type" value="Genomic_DNA"/>
</dbReference>
<dbReference type="InterPro" id="IPR003838">
    <property type="entry name" value="ABC3_permease_C"/>
</dbReference>
<gene>
    <name evidence="9" type="ORF">ACFQZS_13420</name>
</gene>
<keyword evidence="5 6" id="KW-0472">Membrane</keyword>
<feature type="domain" description="MacB-like periplasmic core" evidence="8">
    <location>
        <begin position="471"/>
        <end position="637"/>
    </location>
</feature>
<keyword evidence="3 6" id="KW-0812">Transmembrane</keyword>
<reference evidence="10" key="1">
    <citation type="journal article" date="2019" name="Int. J. Syst. Evol. Microbiol.">
        <title>The Global Catalogue of Microorganisms (GCM) 10K type strain sequencing project: providing services to taxonomists for standard genome sequencing and annotation.</title>
        <authorList>
            <consortium name="The Broad Institute Genomics Platform"/>
            <consortium name="The Broad Institute Genome Sequencing Center for Infectious Disease"/>
            <person name="Wu L."/>
            <person name="Ma J."/>
        </authorList>
    </citation>
    <scope>NUCLEOTIDE SEQUENCE [LARGE SCALE GENOMIC DNA]</scope>
    <source>
        <strain evidence="10">CCUG 63418</strain>
    </source>
</reference>
<dbReference type="Proteomes" id="UP001596958">
    <property type="component" value="Unassembled WGS sequence"/>
</dbReference>
<dbReference type="InterPro" id="IPR050250">
    <property type="entry name" value="Macrolide_Exporter_MacB"/>
</dbReference>
<evidence type="ECO:0000259" key="7">
    <source>
        <dbReference type="Pfam" id="PF02687"/>
    </source>
</evidence>
<evidence type="ECO:0000256" key="4">
    <source>
        <dbReference type="ARBA" id="ARBA00022989"/>
    </source>
</evidence>
<evidence type="ECO:0000256" key="5">
    <source>
        <dbReference type="ARBA" id="ARBA00023136"/>
    </source>
</evidence>
<feature type="transmembrane region" description="Helical" evidence="6">
    <location>
        <begin position="676"/>
        <end position="698"/>
    </location>
</feature>
<feature type="domain" description="ABC3 transporter permease C-terminal" evidence="7">
    <location>
        <begin position="679"/>
        <end position="788"/>
    </location>
</feature>
<comment type="subcellular location">
    <subcellularLocation>
        <location evidence="1">Cell membrane</location>
        <topology evidence="1">Multi-pass membrane protein</topology>
    </subcellularLocation>
</comment>
<proteinExistence type="predicted"/>
<evidence type="ECO:0000313" key="10">
    <source>
        <dbReference type="Proteomes" id="UP001596958"/>
    </source>
</evidence>
<protein>
    <submittedName>
        <fullName evidence="9">ABC transporter permease</fullName>
    </submittedName>
</protein>
<keyword evidence="4 6" id="KW-1133">Transmembrane helix</keyword>
<dbReference type="RefSeq" id="WP_377101052.1">
    <property type="nucleotide sequence ID" value="NZ_JBHTHU010000018.1"/>
</dbReference>
<accession>A0ABW2YY52</accession>
<dbReference type="Pfam" id="PF12704">
    <property type="entry name" value="MacB_PCD"/>
    <property type="match status" value="2"/>
</dbReference>
<evidence type="ECO:0000256" key="6">
    <source>
        <dbReference type="SAM" id="Phobius"/>
    </source>
</evidence>
<evidence type="ECO:0000256" key="1">
    <source>
        <dbReference type="ARBA" id="ARBA00004651"/>
    </source>
</evidence>